<dbReference type="EMBL" id="JAQQAL010000011">
    <property type="protein sequence ID" value="MDC7226432.1"/>
    <property type="molecule type" value="Genomic_DNA"/>
</dbReference>
<dbReference type="InterPro" id="IPR028082">
    <property type="entry name" value="Peripla_BP_I"/>
</dbReference>
<reference evidence="11 12" key="1">
    <citation type="submission" date="2022-12" db="EMBL/GenBank/DDBJ databases">
        <title>Metagenome assembled genome from gulf of manar.</title>
        <authorList>
            <person name="Kohli P."/>
            <person name="Pk S."/>
            <person name="Venkata Ramana C."/>
            <person name="Sasikala C."/>
        </authorList>
    </citation>
    <scope>NUCLEOTIDE SEQUENCE [LARGE SCALE GENOMIC DNA]</scope>
    <source>
        <strain evidence="11">JB008</strain>
    </source>
</reference>
<dbReference type="SUPFAM" id="SSF53822">
    <property type="entry name" value="Periplasmic binding protein-like I"/>
    <property type="match status" value="1"/>
</dbReference>
<organism evidence="11 12">
    <name type="scientific">Candidatus Thalassospirochaeta sargassi</name>
    <dbReference type="NCBI Taxonomy" id="3119039"/>
    <lineage>
        <taxon>Bacteria</taxon>
        <taxon>Pseudomonadati</taxon>
        <taxon>Spirochaetota</taxon>
        <taxon>Spirochaetia</taxon>
        <taxon>Spirochaetales</taxon>
        <taxon>Spirochaetaceae</taxon>
        <taxon>Candidatus Thalassospirochaeta</taxon>
    </lineage>
</organism>
<feature type="signal peptide" evidence="9">
    <location>
        <begin position="1"/>
        <end position="19"/>
    </location>
</feature>
<evidence type="ECO:0000256" key="6">
    <source>
        <dbReference type="ARBA" id="ARBA00023136"/>
    </source>
</evidence>
<comment type="subcellular location">
    <subcellularLocation>
        <location evidence="1">Cell membrane</location>
        <topology evidence="1">Lipid-anchor</topology>
    </subcellularLocation>
</comment>
<gene>
    <name evidence="11" type="ORF">PQJ61_06680</name>
</gene>
<comment type="caution">
    <text evidence="11">The sequence shown here is derived from an EMBL/GenBank/DDBJ whole genome shotgun (WGS) entry which is preliminary data.</text>
</comment>
<comment type="similarity">
    <text evidence="2">Belongs to the BMP lipoprotein family.</text>
</comment>
<evidence type="ECO:0000256" key="7">
    <source>
        <dbReference type="ARBA" id="ARBA00023139"/>
    </source>
</evidence>
<evidence type="ECO:0000256" key="5">
    <source>
        <dbReference type="ARBA" id="ARBA00022729"/>
    </source>
</evidence>
<evidence type="ECO:0000256" key="1">
    <source>
        <dbReference type="ARBA" id="ARBA00004193"/>
    </source>
</evidence>
<keyword evidence="5 9" id="KW-0732">Signal</keyword>
<accession>A0AAJ1IBX0</accession>
<dbReference type="CDD" id="cd06354">
    <property type="entry name" value="PBP1_PrnA-like"/>
    <property type="match status" value="1"/>
</dbReference>
<protein>
    <submittedName>
        <fullName evidence="11">BMP family ABC transporter substrate-binding protein</fullName>
    </submittedName>
</protein>
<dbReference type="AlphaFoldDB" id="A0AAJ1IBX0"/>
<dbReference type="PANTHER" id="PTHR34296:SF2">
    <property type="entry name" value="ABC TRANSPORTER GUANOSINE-BINDING PROTEIN NUPN"/>
    <property type="match status" value="1"/>
</dbReference>
<proteinExistence type="inferred from homology"/>
<evidence type="ECO:0000256" key="3">
    <source>
        <dbReference type="ARBA" id="ARBA00022448"/>
    </source>
</evidence>
<dbReference type="Pfam" id="PF02608">
    <property type="entry name" value="Bmp"/>
    <property type="match status" value="1"/>
</dbReference>
<keyword evidence="4" id="KW-1003">Cell membrane</keyword>
<keyword evidence="7" id="KW-0564">Palmitate</keyword>
<evidence type="ECO:0000256" key="8">
    <source>
        <dbReference type="ARBA" id="ARBA00023288"/>
    </source>
</evidence>
<evidence type="ECO:0000313" key="12">
    <source>
        <dbReference type="Proteomes" id="UP001221217"/>
    </source>
</evidence>
<feature type="chain" id="PRO_5042563969" evidence="9">
    <location>
        <begin position="20"/>
        <end position="361"/>
    </location>
</feature>
<dbReference type="Gene3D" id="3.40.50.2300">
    <property type="match status" value="2"/>
</dbReference>
<dbReference type="InterPro" id="IPR003760">
    <property type="entry name" value="PnrA-like"/>
</dbReference>
<feature type="domain" description="ABC transporter substrate-binding protein PnrA-like" evidence="10">
    <location>
        <begin position="49"/>
        <end position="339"/>
    </location>
</feature>
<dbReference type="GO" id="GO:0005886">
    <property type="term" value="C:plasma membrane"/>
    <property type="evidence" value="ECO:0007669"/>
    <property type="project" value="UniProtKB-SubCell"/>
</dbReference>
<name>A0AAJ1IBX0_9SPIO</name>
<keyword evidence="6" id="KW-0472">Membrane</keyword>
<evidence type="ECO:0000313" key="11">
    <source>
        <dbReference type="EMBL" id="MDC7226432.1"/>
    </source>
</evidence>
<evidence type="ECO:0000259" key="10">
    <source>
        <dbReference type="Pfam" id="PF02608"/>
    </source>
</evidence>
<keyword evidence="3" id="KW-0813">Transport</keyword>
<dbReference type="PANTHER" id="PTHR34296">
    <property type="entry name" value="TRANSCRIPTIONAL ACTIVATOR PROTEIN MED"/>
    <property type="match status" value="1"/>
</dbReference>
<sequence length="361" mass="37560">MKKARIIALVLLIMLVAFGFTSCKKEEAAPAPAPEEKEAALPGDGMIAAMATDVGGLGDKSFNDGAYGGLKMAEELLGTEARVVQSKQQTDYVPNLSGLAEDGADVVFAVGFLMDQAVNEAAANNPDTLFAGIDIWSNDASPENFMGIVFNEHEAGYLAGIVAGLMTKEYASASDKLNDENKIGVVLGMFIPPVEKYEVGFIAGARSVNPDIEVLSATAGDFVDQAKGKELALAMIEQGADIIFHAAGLTGLGAINACKEEGVLAIGVDVDQNSTAPDTVLTSAEKKIVQATYLAVESVIDGSFKGGTRVFDINDDAVGISSFHSFDSVVPQAVKDAVDSAIADMKSGKVTVPTTRAEIGL</sequence>
<dbReference type="Proteomes" id="UP001221217">
    <property type="component" value="Unassembled WGS sequence"/>
</dbReference>
<dbReference type="InterPro" id="IPR050957">
    <property type="entry name" value="BMP_lipoprotein"/>
</dbReference>
<evidence type="ECO:0000256" key="9">
    <source>
        <dbReference type="SAM" id="SignalP"/>
    </source>
</evidence>
<evidence type="ECO:0000256" key="4">
    <source>
        <dbReference type="ARBA" id="ARBA00022475"/>
    </source>
</evidence>
<keyword evidence="8" id="KW-0449">Lipoprotein</keyword>
<dbReference type="PROSITE" id="PS51257">
    <property type="entry name" value="PROKAR_LIPOPROTEIN"/>
    <property type="match status" value="1"/>
</dbReference>
<evidence type="ECO:0000256" key="2">
    <source>
        <dbReference type="ARBA" id="ARBA00008610"/>
    </source>
</evidence>